<dbReference type="EMBL" id="JACNEP010000004">
    <property type="protein sequence ID" value="MBC3765622.1"/>
    <property type="molecule type" value="Genomic_DNA"/>
</dbReference>
<dbReference type="FunFam" id="3.30.390.10:FF:000009">
    <property type="entry name" value="Hydrophobic dipeptide epimerase"/>
    <property type="match status" value="1"/>
</dbReference>
<dbReference type="SMART" id="SM00922">
    <property type="entry name" value="MR_MLE"/>
    <property type="match status" value="1"/>
</dbReference>
<dbReference type="Gene3D" id="3.20.20.120">
    <property type="entry name" value="Enolase-like C-terminal domain"/>
    <property type="match status" value="1"/>
</dbReference>
<evidence type="ECO:0000313" key="9">
    <source>
        <dbReference type="EMBL" id="MBC3765622.1"/>
    </source>
</evidence>
<organism evidence="9 10">
    <name type="scientific">Neptunicella marina</name>
    <dbReference type="NCBI Taxonomy" id="2125989"/>
    <lineage>
        <taxon>Bacteria</taxon>
        <taxon>Pseudomonadati</taxon>
        <taxon>Pseudomonadota</taxon>
        <taxon>Gammaproteobacteria</taxon>
        <taxon>Alteromonadales</taxon>
        <taxon>Alteromonadaceae</taxon>
        <taxon>Neptunicella</taxon>
    </lineage>
</organism>
<dbReference type="GO" id="GO:0006518">
    <property type="term" value="P:peptide metabolic process"/>
    <property type="evidence" value="ECO:0007669"/>
    <property type="project" value="UniProtKB-ARBA"/>
</dbReference>
<evidence type="ECO:0000256" key="5">
    <source>
        <dbReference type="PIRSR" id="PIRSR634603-1"/>
    </source>
</evidence>
<dbReference type="InterPro" id="IPR013342">
    <property type="entry name" value="Mandelate_racemase_C"/>
</dbReference>
<protein>
    <recommendedName>
        <fullName evidence="7">Dipeptide epimerase</fullName>
        <ecNumber evidence="7">5.1.1.-</ecNumber>
    </recommendedName>
</protein>
<accession>A0A8J6M1P9</accession>
<dbReference type="SUPFAM" id="SSF51604">
    <property type="entry name" value="Enolase C-terminal domain-like"/>
    <property type="match status" value="1"/>
</dbReference>
<keyword evidence="4 7" id="KW-0413">Isomerase</keyword>
<evidence type="ECO:0000256" key="6">
    <source>
        <dbReference type="PIRSR" id="PIRSR634603-3"/>
    </source>
</evidence>
<dbReference type="EC" id="5.1.1.-" evidence="7"/>
<feature type="binding site" evidence="6">
    <location>
        <position position="190"/>
    </location>
    <ligand>
        <name>Mg(2+)</name>
        <dbReference type="ChEBI" id="CHEBI:18420"/>
    </ligand>
</feature>
<gene>
    <name evidence="9" type="ORF">H8B19_07020</name>
</gene>
<dbReference type="RefSeq" id="WP_186506089.1">
    <property type="nucleotide sequence ID" value="NZ_JACNEP010000004.1"/>
</dbReference>
<dbReference type="Pfam" id="PF02746">
    <property type="entry name" value="MR_MLE_N"/>
    <property type="match status" value="1"/>
</dbReference>
<feature type="binding site" evidence="6">
    <location>
        <position position="216"/>
    </location>
    <ligand>
        <name>Mg(2+)</name>
        <dbReference type="ChEBI" id="CHEBI:18420"/>
    </ligand>
</feature>
<keyword evidence="2 6" id="KW-0479">Metal-binding</keyword>
<evidence type="ECO:0000256" key="4">
    <source>
        <dbReference type="ARBA" id="ARBA00023235"/>
    </source>
</evidence>
<evidence type="ECO:0000256" key="2">
    <source>
        <dbReference type="ARBA" id="ARBA00022723"/>
    </source>
</evidence>
<dbReference type="AlphaFoldDB" id="A0A8J6M1P9"/>
<dbReference type="SFLD" id="SFLDF00009">
    <property type="entry name" value="o-succinylbenzoate_synthase"/>
    <property type="match status" value="1"/>
</dbReference>
<dbReference type="InterPro" id="IPR029065">
    <property type="entry name" value="Enolase_C-like"/>
</dbReference>
<dbReference type="InterPro" id="IPR029017">
    <property type="entry name" value="Enolase-like_N"/>
</dbReference>
<evidence type="ECO:0000259" key="8">
    <source>
        <dbReference type="SMART" id="SM00922"/>
    </source>
</evidence>
<comment type="caution">
    <text evidence="9">The sequence shown here is derived from an EMBL/GenBank/DDBJ whole genome shotgun (WGS) entry which is preliminary data.</text>
</comment>
<comment type="cofactor">
    <cofactor evidence="6 7">
        <name>Mg(2+)</name>
        <dbReference type="ChEBI" id="CHEBI:18420"/>
    </cofactor>
    <text evidence="6 7">Binds 1 Mg(2+) ion per subunit.</text>
</comment>
<dbReference type="CDD" id="cd03319">
    <property type="entry name" value="L-Ala-DL-Glu_epimerase"/>
    <property type="match status" value="1"/>
</dbReference>
<name>A0A8J6M1P9_9ALTE</name>
<keyword evidence="3 6" id="KW-0460">Magnesium</keyword>
<evidence type="ECO:0000256" key="3">
    <source>
        <dbReference type="ARBA" id="ARBA00022842"/>
    </source>
</evidence>
<dbReference type="Pfam" id="PF13378">
    <property type="entry name" value="MR_MLE_C"/>
    <property type="match status" value="1"/>
</dbReference>
<keyword evidence="10" id="KW-1185">Reference proteome</keyword>
<dbReference type="GO" id="GO:0046872">
    <property type="term" value="F:metal ion binding"/>
    <property type="evidence" value="ECO:0007669"/>
    <property type="project" value="UniProtKB-KW"/>
</dbReference>
<dbReference type="SFLD" id="SFLDG00180">
    <property type="entry name" value="muconate_cycloisomerase"/>
    <property type="match status" value="1"/>
</dbReference>
<evidence type="ECO:0000313" key="10">
    <source>
        <dbReference type="Proteomes" id="UP000601768"/>
    </source>
</evidence>
<dbReference type="GO" id="GO:0016855">
    <property type="term" value="F:racemase and epimerase activity, acting on amino acids and derivatives"/>
    <property type="evidence" value="ECO:0007669"/>
    <property type="project" value="UniProtKB-UniRule"/>
</dbReference>
<feature type="binding site" evidence="6">
    <location>
        <position position="241"/>
    </location>
    <ligand>
        <name>Mg(2+)</name>
        <dbReference type="ChEBI" id="CHEBI:18420"/>
    </ligand>
</feature>
<reference evidence="9" key="1">
    <citation type="journal article" date="2018" name="Int. J. Syst. Evol. Microbiol.">
        <title>Neptunicella marina gen. nov., sp. nov., isolated from surface seawater.</title>
        <authorList>
            <person name="Liu X."/>
            <person name="Lai Q."/>
            <person name="Du Y."/>
            <person name="Zhang X."/>
            <person name="Liu Z."/>
            <person name="Sun F."/>
            <person name="Shao Z."/>
        </authorList>
    </citation>
    <scope>NUCLEOTIDE SEQUENCE</scope>
    <source>
        <strain evidence="9">S27-2</strain>
    </source>
</reference>
<dbReference type="Gene3D" id="3.30.390.10">
    <property type="entry name" value="Enolase-like, N-terminal domain"/>
    <property type="match status" value="1"/>
</dbReference>
<dbReference type="PANTHER" id="PTHR48073">
    <property type="entry name" value="O-SUCCINYLBENZOATE SYNTHASE-RELATED"/>
    <property type="match status" value="1"/>
</dbReference>
<dbReference type="InterPro" id="IPR034603">
    <property type="entry name" value="Dipeptide_epimerase"/>
</dbReference>
<feature type="active site" description="Proton acceptor; specific for (R)-substrate epimerization" evidence="5">
    <location>
        <position position="162"/>
    </location>
</feature>
<comment type="similarity">
    <text evidence="1 7">Belongs to the mandelate racemase/muconate lactonizing enzyme family.</text>
</comment>
<evidence type="ECO:0000256" key="1">
    <source>
        <dbReference type="ARBA" id="ARBA00008031"/>
    </source>
</evidence>
<evidence type="ECO:0000256" key="7">
    <source>
        <dbReference type="RuleBase" id="RU366006"/>
    </source>
</evidence>
<dbReference type="InterPro" id="IPR013341">
    <property type="entry name" value="Mandelate_racemase_N_dom"/>
</dbReference>
<proteinExistence type="inferred from homology"/>
<sequence>MKITQVEISHLNVSLAHATRTPIGVIDAARNVVIKIVTDSGLVGWGESSPFGPITTDSQDSNYIVAQKMAAMLLQTNPLEIDTRMAELNRITLGEPSVKSAFDMALHDIAAKAAGVPLYQYLGGAKRVLRTDLTIGMQQEVEQTLAQAQQILDAGFDAIKMKVGRQGLEDVEHVAAVRMLAGPDIAIKIDSNQGWDYPTAVANLQAMKNLNLEYSEQPLAAWDYEGLARLRDKVSMPVCADESVFNHHDALKLVKLDAVDYLNIKLGKAGGINVGLKINAIAESAKIKCMIGCFGESRLGLSAAAHLAMARPNIHFIDLDSAYHFTADPVIGGVTYDKQIGGLLHLPDVPGLGAELDAAVLENTIVVSA</sequence>
<dbReference type="SUPFAM" id="SSF54826">
    <property type="entry name" value="Enolase N-terminal domain-like"/>
    <property type="match status" value="1"/>
</dbReference>
<reference evidence="9" key="2">
    <citation type="submission" date="2020-08" db="EMBL/GenBank/DDBJ databases">
        <authorList>
            <person name="Lai Q."/>
        </authorList>
    </citation>
    <scope>NUCLEOTIDE SEQUENCE</scope>
    <source>
        <strain evidence="9">S27-2</strain>
    </source>
</reference>
<dbReference type="SFLD" id="SFLDS00001">
    <property type="entry name" value="Enolase"/>
    <property type="match status" value="1"/>
</dbReference>
<dbReference type="PANTHER" id="PTHR48073:SF2">
    <property type="entry name" value="O-SUCCINYLBENZOATE SYNTHASE"/>
    <property type="match status" value="1"/>
</dbReference>
<dbReference type="InterPro" id="IPR036849">
    <property type="entry name" value="Enolase-like_C_sf"/>
</dbReference>
<feature type="active site" description="Proton acceptor; specific for (S)-substrate epimerization" evidence="5">
    <location>
        <position position="265"/>
    </location>
</feature>
<feature type="domain" description="Mandelate racemase/muconate lactonizing enzyme C-terminal" evidence="8">
    <location>
        <begin position="141"/>
        <end position="237"/>
    </location>
</feature>
<dbReference type="Proteomes" id="UP000601768">
    <property type="component" value="Unassembled WGS sequence"/>
</dbReference>